<evidence type="ECO:0000256" key="3">
    <source>
        <dbReference type="ARBA" id="ARBA00012922"/>
    </source>
</evidence>
<dbReference type="STRING" id="41047.A0A397HCK5"/>
<comment type="catalytic activity">
    <reaction evidence="1">
        <text>a monocarboxylic acid amide + H2O = a monocarboxylate + NH4(+)</text>
        <dbReference type="Rhea" id="RHEA:12020"/>
        <dbReference type="ChEBI" id="CHEBI:15377"/>
        <dbReference type="ChEBI" id="CHEBI:28938"/>
        <dbReference type="ChEBI" id="CHEBI:35757"/>
        <dbReference type="ChEBI" id="CHEBI:83628"/>
        <dbReference type="EC" id="3.5.1.4"/>
    </reaction>
</comment>
<dbReference type="Proteomes" id="UP000215305">
    <property type="component" value="Unassembled WGS sequence"/>
</dbReference>
<dbReference type="AlphaFoldDB" id="A0A397HCK5"/>
<dbReference type="VEuPathDB" id="FungiDB:CDV56_107412"/>
<dbReference type="Pfam" id="PF01425">
    <property type="entry name" value="Amidase"/>
    <property type="match status" value="1"/>
</dbReference>
<dbReference type="Gene3D" id="3.90.1300.10">
    <property type="entry name" value="Amidase signature (AS) domain"/>
    <property type="match status" value="1"/>
</dbReference>
<keyword evidence="8" id="KW-1185">Reference proteome</keyword>
<dbReference type="SUPFAM" id="SSF75304">
    <property type="entry name" value="Amidase signature (AS) enzymes"/>
    <property type="match status" value="1"/>
</dbReference>
<dbReference type="InterPro" id="IPR020556">
    <property type="entry name" value="Amidase_CS"/>
</dbReference>
<evidence type="ECO:0000259" key="6">
    <source>
        <dbReference type="Pfam" id="PF01425"/>
    </source>
</evidence>
<dbReference type="GO" id="GO:0004040">
    <property type="term" value="F:amidase activity"/>
    <property type="evidence" value="ECO:0007669"/>
    <property type="project" value="UniProtKB-EC"/>
</dbReference>
<dbReference type="PANTHER" id="PTHR46072">
    <property type="entry name" value="AMIDASE-RELATED-RELATED"/>
    <property type="match status" value="1"/>
</dbReference>
<evidence type="ECO:0000313" key="7">
    <source>
        <dbReference type="EMBL" id="RHZ60707.1"/>
    </source>
</evidence>
<comment type="caution">
    <text evidence="7">The sequence shown here is derived from an EMBL/GenBank/DDBJ whole genome shotgun (WGS) entry which is preliminary data.</text>
</comment>
<evidence type="ECO:0000313" key="8">
    <source>
        <dbReference type="Proteomes" id="UP000215305"/>
    </source>
</evidence>
<name>A0A397HCK5_ASPTH</name>
<accession>A0A397HCK5</accession>
<dbReference type="GeneID" id="38129386"/>
<sequence>MADNWKHAGLRKREAIQALIPPEWLLPSPPAPLEAVDLTDGVIQRYLSPREVTITETGALALLQKLSTGEWSSREVTRAFCHRAALAHQMISCLHEIFFEAALQDAEQCDRYLARHGRPIGPLHGLPVSLKDVVHVKDVATSMGFLGWLDHTYASDDESEIVKILRSLGAVLYVKSAVPTGSFTGETFNSIIGYVPNPRNRFLTVGGSSGGEGGLLALKGSPLGIGTDIGGSVRVPAVWNGLYGLRPSTGRIPLRGVASVVDGQFMIPFVVGFMAPSPEVLTFATRSVLDAQPWVRDPAVVPMPWRADLHSEALQRAKGLSEPMCFGVMMSDGHVNPQPPVCRAMETVIGIIKALGHTRKTVSTDGGKAFHDALGSSGEPSNRVDLDLCGPPRTSSTVFGLKAGRQANATEINGINLEVQKYRTAYLEYWHSTAVITGTGRAVDALIMPVSPGSAPEPGKVRYFGYTTVVNVLDYTSCAVPVGTVDKAVDQYPDELYEPLNDLDRLVHDDYNAEAYHGAPVGAQIVGQRLEEEKVLALAEAIGDELHKRTGCLHLGSKL</sequence>
<dbReference type="PROSITE" id="PS00571">
    <property type="entry name" value="AMIDASES"/>
    <property type="match status" value="1"/>
</dbReference>
<protein>
    <recommendedName>
        <fullName evidence="3">amidase</fullName>
        <ecNumber evidence="3">3.5.1.4</ecNumber>
    </recommendedName>
</protein>
<evidence type="ECO:0000256" key="2">
    <source>
        <dbReference type="ARBA" id="ARBA00009199"/>
    </source>
</evidence>
<keyword evidence="4" id="KW-0378">Hydrolase</keyword>
<dbReference type="InterPro" id="IPR036928">
    <property type="entry name" value="AS_sf"/>
</dbReference>
<feature type="active site" description="Acyl-ester intermediate" evidence="5">
    <location>
        <position position="232"/>
    </location>
</feature>
<evidence type="ECO:0000256" key="1">
    <source>
        <dbReference type="ARBA" id="ARBA00001311"/>
    </source>
</evidence>
<evidence type="ECO:0000256" key="5">
    <source>
        <dbReference type="PIRSR" id="PIRSR001221-1"/>
    </source>
</evidence>
<dbReference type="OrthoDB" id="6428749at2759"/>
<organism evidence="7 8">
    <name type="scientific">Aspergillus thermomutatus</name>
    <name type="common">Neosartorya pseudofischeri</name>
    <dbReference type="NCBI Taxonomy" id="41047"/>
    <lineage>
        <taxon>Eukaryota</taxon>
        <taxon>Fungi</taxon>
        <taxon>Dikarya</taxon>
        <taxon>Ascomycota</taxon>
        <taxon>Pezizomycotina</taxon>
        <taxon>Eurotiomycetes</taxon>
        <taxon>Eurotiomycetidae</taxon>
        <taxon>Eurotiales</taxon>
        <taxon>Aspergillaceae</taxon>
        <taxon>Aspergillus</taxon>
        <taxon>Aspergillus subgen. Fumigati</taxon>
    </lineage>
</organism>
<comment type="similarity">
    <text evidence="2">Belongs to the amidase family.</text>
</comment>
<dbReference type="PANTHER" id="PTHR46072:SF7">
    <property type="entry name" value="AMIDASE"/>
    <property type="match status" value="1"/>
</dbReference>
<evidence type="ECO:0000256" key="4">
    <source>
        <dbReference type="ARBA" id="ARBA00022801"/>
    </source>
</evidence>
<proteinExistence type="inferred from homology"/>
<dbReference type="RefSeq" id="XP_026616172.1">
    <property type="nucleotide sequence ID" value="XM_026761031.1"/>
</dbReference>
<dbReference type="InterPro" id="IPR023631">
    <property type="entry name" value="Amidase_dom"/>
</dbReference>
<dbReference type="PIRSF" id="PIRSF001221">
    <property type="entry name" value="Amidase_fungi"/>
    <property type="match status" value="1"/>
</dbReference>
<feature type="domain" description="Amidase" evidence="6">
    <location>
        <begin position="75"/>
        <end position="536"/>
    </location>
</feature>
<feature type="active site" description="Charge relay system" evidence="5">
    <location>
        <position position="208"/>
    </location>
</feature>
<dbReference type="EMBL" id="NKHU02000050">
    <property type="protein sequence ID" value="RHZ60707.1"/>
    <property type="molecule type" value="Genomic_DNA"/>
</dbReference>
<gene>
    <name evidence="7" type="ORF">CDV56_107412</name>
</gene>
<dbReference type="EC" id="3.5.1.4" evidence="3"/>
<reference evidence="7" key="1">
    <citation type="submission" date="2018-08" db="EMBL/GenBank/DDBJ databases">
        <title>Draft genome sequence of azole-resistant Aspergillus thermomutatus (Neosartorya pseudofischeri) strain HMR AF 39, isolated from a human nasal aspirate.</title>
        <authorList>
            <person name="Parent-Michaud M."/>
            <person name="Dufresne P.J."/>
            <person name="Fournier E."/>
            <person name="Martineau C."/>
            <person name="Moreira S."/>
            <person name="Perkins V."/>
            <person name="De Repentigny L."/>
            <person name="Dufresne S.F."/>
        </authorList>
    </citation>
    <scope>NUCLEOTIDE SEQUENCE [LARGE SCALE GENOMIC DNA]</scope>
    <source>
        <strain evidence="7">HMR AF 39</strain>
    </source>
</reference>
<feature type="active site" description="Charge relay system" evidence="5">
    <location>
        <position position="131"/>
    </location>
</feature>